<feature type="region of interest" description="Disordered" evidence="2">
    <location>
        <begin position="294"/>
        <end position="349"/>
    </location>
</feature>
<dbReference type="SMART" id="SM00343">
    <property type="entry name" value="ZnF_C2HC"/>
    <property type="match status" value="1"/>
</dbReference>
<keyword evidence="5" id="KW-1185">Reference proteome</keyword>
<feature type="compositionally biased region" description="Polar residues" evidence="2">
    <location>
        <begin position="299"/>
        <end position="310"/>
    </location>
</feature>
<dbReference type="GO" id="GO:0003676">
    <property type="term" value="F:nucleic acid binding"/>
    <property type="evidence" value="ECO:0007669"/>
    <property type="project" value="InterPro"/>
</dbReference>
<name>A0AA39S861_ACESA</name>
<dbReference type="PANTHER" id="PTHR35046:SF9">
    <property type="entry name" value="RNA-DIRECTED DNA POLYMERASE"/>
    <property type="match status" value="1"/>
</dbReference>
<gene>
    <name evidence="4" type="ORF">LWI29_014261</name>
</gene>
<protein>
    <recommendedName>
        <fullName evidence="3">CCHC-type domain-containing protein</fullName>
    </recommendedName>
</protein>
<dbReference type="InterPro" id="IPR005162">
    <property type="entry name" value="Retrotrans_gag_dom"/>
</dbReference>
<evidence type="ECO:0000256" key="2">
    <source>
        <dbReference type="SAM" id="MobiDB-lite"/>
    </source>
</evidence>
<dbReference type="SUPFAM" id="SSF56672">
    <property type="entry name" value="DNA/RNA polymerases"/>
    <property type="match status" value="1"/>
</dbReference>
<evidence type="ECO:0000259" key="3">
    <source>
        <dbReference type="PROSITE" id="PS50158"/>
    </source>
</evidence>
<keyword evidence="1" id="KW-0863">Zinc-finger</keyword>
<comment type="caution">
    <text evidence="4">The sequence shown here is derived from an EMBL/GenBank/DDBJ whole genome shotgun (WGS) entry which is preliminary data.</text>
</comment>
<dbReference type="Gene3D" id="3.10.10.10">
    <property type="entry name" value="HIV Type 1 Reverse Transcriptase, subunit A, domain 1"/>
    <property type="match status" value="1"/>
</dbReference>
<feature type="compositionally biased region" description="Acidic residues" evidence="2">
    <location>
        <begin position="78"/>
        <end position="88"/>
    </location>
</feature>
<dbReference type="GO" id="GO:0008270">
    <property type="term" value="F:zinc ion binding"/>
    <property type="evidence" value="ECO:0007669"/>
    <property type="project" value="UniProtKB-KW"/>
</dbReference>
<accession>A0AA39S861</accession>
<feature type="compositionally biased region" description="Basic and acidic residues" evidence="2">
    <location>
        <begin position="315"/>
        <end position="335"/>
    </location>
</feature>
<evidence type="ECO:0000313" key="4">
    <source>
        <dbReference type="EMBL" id="KAK0586909.1"/>
    </source>
</evidence>
<organism evidence="4 5">
    <name type="scientific">Acer saccharum</name>
    <name type="common">Sugar maple</name>
    <dbReference type="NCBI Taxonomy" id="4024"/>
    <lineage>
        <taxon>Eukaryota</taxon>
        <taxon>Viridiplantae</taxon>
        <taxon>Streptophyta</taxon>
        <taxon>Embryophyta</taxon>
        <taxon>Tracheophyta</taxon>
        <taxon>Spermatophyta</taxon>
        <taxon>Magnoliopsida</taxon>
        <taxon>eudicotyledons</taxon>
        <taxon>Gunneridae</taxon>
        <taxon>Pentapetalae</taxon>
        <taxon>rosids</taxon>
        <taxon>malvids</taxon>
        <taxon>Sapindales</taxon>
        <taxon>Sapindaceae</taxon>
        <taxon>Hippocastanoideae</taxon>
        <taxon>Acereae</taxon>
        <taxon>Acer</taxon>
    </lineage>
</organism>
<dbReference type="InterPro" id="IPR001878">
    <property type="entry name" value="Znf_CCHC"/>
</dbReference>
<feature type="domain" description="CCHC-type" evidence="3">
    <location>
        <begin position="355"/>
        <end position="369"/>
    </location>
</feature>
<dbReference type="PANTHER" id="PTHR35046">
    <property type="entry name" value="ZINC KNUCKLE (CCHC-TYPE) FAMILY PROTEIN"/>
    <property type="match status" value="1"/>
</dbReference>
<dbReference type="Pfam" id="PF03732">
    <property type="entry name" value="Retrotrans_gag"/>
    <property type="match status" value="1"/>
</dbReference>
<dbReference type="SUPFAM" id="SSF50630">
    <property type="entry name" value="Acid proteases"/>
    <property type="match status" value="1"/>
</dbReference>
<sequence length="661" mass="75603">MSDNKDKGTTEESSIPVDIKLWKEALVGEMRRMMKGELDQLHERLDQVENARAEQPQPIPQAHRRERVPVREEVNDYYGDDNDMEEDDRMSNMGAGRFSYGMGGRGVRYGNRGDRYGERVDNNLGSIKVNIPSFQGKTDPEACLEWGKRVELVFDCHEYSELKKVKLAAIEFTDYAIVWWDQLVVSRRRNGERPIETWGEMKAVIKKRFIPSHYYRGLFQKLQSLTQGTKCVEDYYKEMEIAMIRANVEEDREATMARFLNGLNRDIANVVELQHYVELNDMVHMAVKVEQQLKRKSSTRVGQHSGSSPWKPNWKKRDDQPSFKAKTEPVKDHKAGGTSNQGKLDSQPSRNRDIKCFKCLGAGHIASQCLNKRVMILKDDGDIESEGESDEESMPPLEDASDIEYPVGGELLVARRALSAQAKEDDEVQRDNIFHTQCHVNDKVCSMIIDGGSCTNVASTTLVEKLNLATLKHQKPYKLQWLNDSGEIKVTKQVLVTFSIGNYKDEVCCDVVPMNAGHILLGRPWQFDRHVTHDGYTNRYSFVLNKKPITLVPLTPRQVYEDQDFDEVFPEEMPIGLPPIRGIEHQIDFVPGAPIPNRPAYRSNPEETKELQRQVSELMEKGYVRESMSPCAVPVLLVPKKDGTWRMCVDCRAINNITVKY</sequence>
<dbReference type="InterPro" id="IPR021109">
    <property type="entry name" value="Peptidase_aspartic_dom_sf"/>
</dbReference>
<dbReference type="Proteomes" id="UP001168877">
    <property type="component" value="Unassembled WGS sequence"/>
</dbReference>
<proteinExistence type="predicted"/>
<dbReference type="EMBL" id="JAUESC010000382">
    <property type="protein sequence ID" value="KAK0586909.1"/>
    <property type="molecule type" value="Genomic_DNA"/>
</dbReference>
<dbReference type="CDD" id="cd00303">
    <property type="entry name" value="retropepsin_like"/>
    <property type="match status" value="1"/>
</dbReference>
<dbReference type="Gene3D" id="2.40.70.10">
    <property type="entry name" value="Acid Proteases"/>
    <property type="match status" value="1"/>
</dbReference>
<keyword evidence="1" id="KW-0479">Metal-binding</keyword>
<feature type="compositionally biased region" description="Polar residues" evidence="2">
    <location>
        <begin position="337"/>
        <end position="349"/>
    </location>
</feature>
<dbReference type="PROSITE" id="PS50158">
    <property type="entry name" value="ZF_CCHC"/>
    <property type="match status" value="1"/>
</dbReference>
<evidence type="ECO:0000313" key="5">
    <source>
        <dbReference type="Proteomes" id="UP001168877"/>
    </source>
</evidence>
<dbReference type="AlphaFoldDB" id="A0AA39S861"/>
<feature type="region of interest" description="Disordered" evidence="2">
    <location>
        <begin position="51"/>
        <end position="88"/>
    </location>
</feature>
<dbReference type="Pfam" id="PF13650">
    <property type="entry name" value="Asp_protease_2"/>
    <property type="match status" value="1"/>
</dbReference>
<dbReference type="InterPro" id="IPR043502">
    <property type="entry name" value="DNA/RNA_pol_sf"/>
</dbReference>
<evidence type="ECO:0000256" key="1">
    <source>
        <dbReference type="PROSITE-ProRule" id="PRU00047"/>
    </source>
</evidence>
<reference evidence="4" key="1">
    <citation type="journal article" date="2022" name="Plant J.">
        <title>Strategies of tolerance reflected in two North American maple genomes.</title>
        <authorList>
            <person name="McEvoy S.L."/>
            <person name="Sezen U.U."/>
            <person name="Trouern-Trend A."/>
            <person name="McMahon S.M."/>
            <person name="Schaberg P.G."/>
            <person name="Yang J."/>
            <person name="Wegrzyn J.L."/>
            <person name="Swenson N.G."/>
        </authorList>
    </citation>
    <scope>NUCLEOTIDE SEQUENCE</scope>
    <source>
        <strain evidence="4">NS2018</strain>
    </source>
</reference>
<reference evidence="4" key="2">
    <citation type="submission" date="2023-06" db="EMBL/GenBank/DDBJ databases">
        <authorList>
            <person name="Swenson N.G."/>
            <person name="Wegrzyn J.L."/>
            <person name="Mcevoy S.L."/>
        </authorList>
    </citation>
    <scope>NUCLEOTIDE SEQUENCE</scope>
    <source>
        <strain evidence="4">NS2018</strain>
        <tissue evidence="4">Leaf</tissue>
    </source>
</reference>
<keyword evidence="1" id="KW-0862">Zinc</keyword>